<sequence>MEAAETMEAVIMRTRLTAGAKTSRRRVTAAGELAQTWRQIERPHPAGRYKTIDIVDFVKGDVLSS</sequence>
<comment type="caution">
    <text evidence="1">The sequence shown here is derived from an EMBL/GenBank/DDBJ whole genome shotgun (WGS) entry which is preliminary data.</text>
</comment>
<dbReference type="Proteomes" id="UP000054630">
    <property type="component" value="Unassembled WGS sequence"/>
</dbReference>
<evidence type="ECO:0000313" key="2">
    <source>
        <dbReference type="Proteomes" id="UP000054630"/>
    </source>
</evidence>
<gene>
    <name evidence="1" type="ORF">T07_5079</name>
</gene>
<dbReference type="EMBL" id="JYDL01000206">
    <property type="protein sequence ID" value="KRX13375.1"/>
    <property type="molecule type" value="Genomic_DNA"/>
</dbReference>
<proteinExistence type="predicted"/>
<reference evidence="1 2" key="1">
    <citation type="submission" date="2015-01" db="EMBL/GenBank/DDBJ databases">
        <title>Evolution of Trichinella species and genotypes.</title>
        <authorList>
            <person name="Korhonen P.K."/>
            <person name="Edoardo P."/>
            <person name="Giuseppe L.R."/>
            <person name="Gasser R.B."/>
        </authorList>
    </citation>
    <scope>NUCLEOTIDE SEQUENCE [LARGE SCALE GENOMIC DNA]</scope>
    <source>
        <strain evidence="1">ISS37</strain>
    </source>
</reference>
<keyword evidence="2" id="KW-1185">Reference proteome</keyword>
<organism evidence="1 2">
    <name type="scientific">Trichinella nelsoni</name>
    <dbReference type="NCBI Taxonomy" id="6336"/>
    <lineage>
        <taxon>Eukaryota</taxon>
        <taxon>Metazoa</taxon>
        <taxon>Ecdysozoa</taxon>
        <taxon>Nematoda</taxon>
        <taxon>Enoplea</taxon>
        <taxon>Dorylaimia</taxon>
        <taxon>Trichinellida</taxon>
        <taxon>Trichinellidae</taxon>
        <taxon>Trichinella</taxon>
    </lineage>
</organism>
<accession>A0A0V0RG33</accession>
<dbReference type="AlphaFoldDB" id="A0A0V0RG33"/>
<evidence type="ECO:0000313" key="1">
    <source>
        <dbReference type="EMBL" id="KRX13375.1"/>
    </source>
</evidence>
<protein>
    <submittedName>
        <fullName evidence="1">Uncharacterized protein</fullName>
    </submittedName>
</protein>
<name>A0A0V0RG33_9BILA</name>